<dbReference type="RefSeq" id="WP_336480583.1">
    <property type="nucleotide sequence ID" value="NZ_JBAWSV010000001.1"/>
</dbReference>
<organism evidence="2 3">
    <name type="scientific">Bacillus yunxiaonensis</name>
    <dbReference type="NCBI Taxonomy" id="3127665"/>
    <lineage>
        <taxon>Bacteria</taxon>
        <taxon>Bacillati</taxon>
        <taxon>Bacillota</taxon>
        <taxon>Bacilli</taxon>
        <taxon>Bacillales</taxon>
        <taxon>Bacillaceae</taxon>
        <taxon>Bacillus</taxon>
    </lineage>
</organism>
<comment type="caution">
    <text evidence="2">The sequence shown here is derived from an EMBL/GenBank/DDBJ whole genome shotgun (WGS) entry which is preliminary data.</text>
</comment>
<feature type="transmembrane region" description="Helical" evidence="1">
    <location>
        <begin position="131"/>
        <end position="150"/>
    </location>
</feature>
<gene>
    <name evidence="2" type="ORF">WAX78_01755</name>
</gene>
<dbReference type="EMBL" id="JBAWSV010000001">
    <property type="protein sequence ID" value="MEI4828190.1"/>
    <property type="molecule type" value="Genomic_DNA"/>
</dbReference>
<name>A0ABU8FQD5_9BACI</name>
<keyword evidence="1" id="KW-0472">Membrane</keyword>
<feature type="transmembrane region" description="Helical" evidence="1">
    <location>
        <begin position="32"/>
        <end position="51"/>
    </location>
</feature>
<keyword evidence="1" id="KW-1133">Transmembrane helix</keyword>
<protein>
    <submittedName>
        <fullName evidence="2">Uncharacterized protein</fullName>
    </submittedName>
</protein>
<keyword evidence="3" id="KW-1185">Reference proteome</keyword>
<keyword evidence="1" id="KW-0812">Transmembrane</keyword>
<dbReference type="Proteomes" id="UP001367922">
    <property type="component" value="Unassembled WGS sequence"/>
</dbReference>
<feature type="transmembrane region" description="Helical" evidence="1">
    <location>
        <begin position="90"/>
        <end position="111"/>
    </location>
</feature>
<accession>A0ABU8FQD5</accession>
<sequence>MRNMKYLDKTEGVYAITNVDSNVKPFVLWPEVLMAYVAPVIMAGIGGLITADKGLQIGALTTIGGTSAIVAWMLGLWLRSRGIHNRWIIGANHLVVVGIFALIGTMFGLFAAWSASCLLGQFNHFIWFDRVWIDFPLSAMIASTIITWRWRLNVKKIFAFKGEDRK</sequence>
<evidence type="ECO:0000313" key="2">
    <source>
        <dbReference type="EMBL" id="MEI4828190.1"/>
    </source>
</evidence>
<evidence type="ECO:0000256" key="1">
    <source>
        <dbReference type="SAM" id="Phobius"/>
    </source>
</evidence>
<reference evidence="2 3" key="1">
    <citation type="submission" date="2024-01" db="EMBL/GenBank/DDBJ databases">
        <title>Seven novel Bacillus-like species.</title>
        <authorList>
            <person name="Liu G."/>
        </authorList>
    </citation>
    <scope>NUCLEOTIDE SEQUENCE [LARGE SCALE GENOMIC DNA]</scope>
    <source>
        <strain evidence="2 3">FJAT-53711</strain>
    </source>
</reference>
<feature type="transmembrane region" description="Helical" evidence="1">
    <location>
        <begin position="57"/>
        <end position="78"/>
    </location>
</feature>
<evidence type="ECO:0000313" key="3">
    <source>
        <dbReference type="Proteomes" id="UP001367922"/>
    </source>
</evidence>
<proteinExistence type="predicted"/>